<evidence type="ECO:0000313" key="2">
    <source>
        <dbReference type="Proteomes" id="UP001652660"/>
    </source>
</evidence>
<dbReference type="Gene3D" id="3.40.50.1860">
    <property type="match status" value="2"/>
</dbReference>
<proteinExistence type="predicted"/>
<dbReference type="InterPro" id="IPR001920">
    <property type="entry name" value="Asp/Glu_race"/>
</dbReference>
<keyword evidence="1" id="KW-0413">Isomerase</keyword>
<dbReference type="Pfam" id="PF01177">
    <property type="entry name" value="Asp_Glu_race"/>
    <property type="match status" value="1"/>
</dbReference>
<dbReference type="GeneID" id="113692716"/>
<protein>
    <recommendedName>
        <fullName evidence="4">Amino-acid racemase</fullName>
    </recommendedName>
</protein>
<dbReference type="OrthoDB" id="187836at2759"/>
<dbReference type="Proteomes" id="UP001652660">
    <property type="component" value="Chromosome 6c"/>
</dbReference>
<name>A0A6P6SMB7_COFAR</name>
<evidence type="ECO:0000256" key="1">
    <source>
        <dbReference type="ARBA" id="ARBA00023235"/>
    </source>
</evidence>
<gene>
    <name evidence="3" type="primary">LOC113692716</name>
</gene>
<dbReference type="InterPro" id="IPR015942">
    <property type="entry name" value="Asp/Glu/hydantoin_racemase"/>
</dbReference>
<organism evidence="2 3">
    <name type="scientific">Coffea arabica</name>
    <name type="common">Arabian coffee</name>
    <dbReference type="NCBI Taxonomy" id="13443"/>
    <lineage>
        <taxon>Eukaryota</taxon>
        <taxon>Viridiplantae</taxon>
        <taxon>Streptophyta</taxon>
        <taxon>Embryophyta</taxon>
        <taxon>Tracheophyta</taxon>
        <taxon>Spermatophyta</taxon>
        <taxon>Magnoliopsida</taxon>
        <taxon>eudicotyledons</taxon>
        <taxon>Gunneridae</taxon>
        <taxon>Pentapetalae</taxon>
        <taxon>asterids</taxon>
        <taxon>lamiids</taxon>
        <taxon>Gentianales</taxon>
        <taxon>Rubiaceae</taxon>
        <taxon>Ixoroideae</taxon>
        <taxon>Gardenieae complex</taxon>
        <taxon>Bertiereae - Coffeeae clade</taxon>
        <taxon>Coffeeae</taxon>
        <taxon>Coffea</taxon>
    </lineage>
</organism>
<evidence type="ECO:0008006" key="4">
    <source>
        <dbReference type="Google" id="ProtNLM"/>
    </source>
</evidence>
<dbReference type="RefSeq" id="XP_027067025.2">
    <property type="nucleotide sequence ID" value="XM_027211224.2"/>
</dbReference>
<sequence length="351" mass="38427">MNSLEKFASFKDGSGFAAETVQMAQQVTILPSIFVGEVNVGRSRSRTNYRKKFSPLAIQAPFSSLPAEEGGNLTEFKRITGSDTALTRCKVPDSWMGHENTVGIIGGLSASSTAIFLAKLVWGSSRNEKECVPFIVCSDSTIKSELSMYRTRSNDSRIQLHHGVIIENLRCKMAFLEQSGARCIVMPCHVSHVWYREISNGCSVTFLNAGDCVASELKEAKLKPLEGGSRVRVGVLARDTPLVGTFYLEKLQSQGFEVVLPDNPTTEHIIIPAFEALNQKDTEGARNLLRVAIQVLLVKAVNIIILAADEFQGLLPGSDPLLKKCIDPLDSLARSAIQWARSTKDGMAHRT</sequence>
<reference evidence="2" key="1">
    <citation type="journal article" date="2025" name="Foods">
        <title>Unveiling the Microbial Signatures of Arabica Coffee Cherries: Insights into Ripeness Specific Diversity, Functional Traits, and Implications for Quality and Safety.</title>
        <authorList>
            <consortium name="RefSeq"/>
            <person name="Tenea G.N."/>
            <person name="Cifuentes V."/>
            <person name="Reyes P."/>
            <person name="Cevallos-Vallejos M."/>
        </authorList>
    </citation>
    <scope>NUCLEOTIDE SEQUENCE [LARGE SCALE GENOMIC DNA]</scope>
</reference>
<keyword evidence="2" id="KW-1185">Reference proteome</keyword>
<dbReference type="PANTHER" id="PTHR21198:SF9">
    <property type="entry name" value="ASPARTATE RACEMASE"/>
    <property type="match status" value="1"/>
</dbReference>
<dbReference type="SUPFAM" id="SSF53681">
    <property type="entry name" value="Aspartate/glutamate racemase"/>
    <property type="match status" value="2"/>
</dbReference>
<reference evidence="3" key="2">
    <citation type="submission" date="2025-08" db="UniProtKB">
        <authorList>
            <consortium name="RefSeq"/>
        </authorList>
    </citation>
    <scope>IDENTIFICATION</scope>
    <source>
        <tissue evidence="3">Leaves</tissue>
    </source>
</reference>
<evidence type="ECO:0000313" key="3">
    <source>
        <dbReference type="RefSeq" id="XP_027067025.2"/>
    </source>
</evidence>
<accession>A0A6P6SMB7</accession>
<dbReference type="PANTHER" id="PTHR21198">
    <property type="entry name" value="GLUTAMATE RACEMASE"/>
    <property type="match status" value="1"/>
</dbReference>